<dbReference type="GO" id="GO:0006954">
    <property type="term" value="P:inflammatory response"/>
    <property type="evidence" value="ECO:0007669"/>
    <property type="project" value="InterPro"/>
</dbReference>
<comment type="subcellular location">
    <subcellularLocation>
        <location evidence="1">Secreted</location>
    </subcellularLocation>
</comment>
<dbReference type="STRING" id="244447.ENSCSEP00000016568"/>
<dbReference type="Ensembl" id="ENSCSET00000016780.1">
    <property type="protein sequence ID" value="ENSCSEP00000016568.1"/>
    <property type="gene ID" value="ENSCSEG00000010649.1"/>
</dbReference>
<evidence type="ECO:0000256" key="2">
    <source>
        <dbReference type="ARBA" id="ARBA00007236"/>
    </source>
</evidence>
<dbReference type="InParanoid" id="A0A3P8VMR8"/>
<sequence>YLLTTLLMLSLAAPLHAAQNERDYYVSMSGRRAASTGRMVKLELDSSFGVRPRSQMDSSIPSRSLSPWTYRETWVESRLPQRISQAQCLSTFCLNLRGKGEDAVLEAKPIQHQMLVLHKRSKRKGSKADKKYVFRLGTEVVTVGCTCVRPNVLQQE</sequence>
<keyword evidence="4" id="KW-0964">Secreted</keyword>
<proteinExistence type="inferred from homology"/>
<keyword evidence="8" id="KW-1185">Reference proteome</keyword>
<dbReference type="GO" id="GO:0071222">
    <property type="term" value="P:cellular response to lipopolysaccharide"/>
    <property type="evidence" value="ECO:0007669"/>
    <property type="project" value="Ensembl"/>
</dbReference>
<feature type="signal peptide" evidence="6">
    <location>
        <begin position="1"/>
        <end position="17"/>
    </location>
</feature>
<evidence type="ECO:0000313" key="7">
    <source>
        <dbReference type="Ensembl" id="ENSCSEP00000016568.1"/>
    </source>
</evidence>
<evidence type="ECO:0000256" key="5">
    <source>
        <dbReference type="ARBA" id="ARBA00022729"/>
    </source>
</evidence>
<dbReference type="GO" id="GO:0005125">
    <property type="term" value="F:cytokine activity"/>
    <property type="evidence" value="ECO:0007669"/>
    <property type="project" value="UniProtKB-KW"/>
</dbReference>
<dbReference type="AlphaFoldDB" id="A0A3P8VMR8"/>
<dbReference type="Gene3D" id="2.10.90.10">
    <property type="entry name" value="Cystine-knot cytokines"/>
    <property type="match status" value="1"/>
</dbReference>
<accession>A0A3P8VMR8</accession>
<dbReference type="Pfam" id="PF06083">
    <property type="entry name" value="IL17"/>
    <property type="match status" value="1"/>
</dbReference>
<dbReference type="PRINTS" id="PR01932">
    <property type="entry name" value="INTRLEUKIN17"/>
</dbReference>
<evidence type="ECO:0000256" key="6">
    <source>
        <dbReference type="SAM" id="SignalP"/>
    </source>
</evidence>
<dbReference type="InterPro" id="IPR029034">
    <property type="entry name" value="Cystine-knot_cytokine"/>
</dbReference>
<organism evidence="7 8">
    <name type="scientific">Cynoglossus semilaevis</name>
    <name type="common">Tongue sole</name>
    <dbReference type="NCBI Taxonomy" id="244447"/>
    <lineage>
        <taxon>Eukaryota</taxon>
        <taxon>Metazoa</taxon>
        <taxon>Chordata</taxon>
        <taxon>Craniata</taxon>
        <taxon>Vertebrata</taxon>
        <taxon>Euteleostomi</taxon>
        <taxon>Actinopterygii</taxon>
        <taxon>Neopterygii</taxon>
        <taxon>Teleostei</taxon>
        <taxon>Neoteleostei</taxon>
        <taxon>Acanthomorphata</taxon>
        <taxon>Carangaria</taxon>
        <taxon>Pleuronectiformes</taxon>
        <taxon>Pleuronectoidei</taxon>
        <taxon>Cynoglossidae</taxon>
        <taxon>Cynoglossinae</taxon>
        <taxon>Cynoglossus</taxon>
    </lineage>
</organism>
<reference evidence="7" key="2">
    <citation type="submission" date="2025-09" db="UniProtKB">
        <authorList>
            <consortium name="Ensembl"/>
        </authorList>
    </citation>
    <scope>IDENTIFICATION</scope>
</reference>
<evidence type="ECO:0000256" key="1">
    <source>
        <dbReference type="ARBA" id="ARBA00004613"/>
    </source>
</evidence>
<evidence type="ECO:0000313" key="8">
    <source>
        <dbReference type="Proteomes" id="UP000265120"/>
    </source>
</evidence>
<evidence type="ECO:0000256" key="4">
    <source>
        <dbReference type="ARBA" id="ARBA00022525"/>
    </source>
</evidence>
<name>A0A3P8VMR8_CYNSE</name>
<comment type="similarity">
    <text evidence="2">Belongs to the IL-17 family.</text>
</comment>
<dbReference type="GO" id="GO:0005615">
    <property type="term" value="C:extracellular space"/>
    <property type="evidence" value="ECO:0007669"/>
    <property type="project" value="UniProtKB-KW"/>
</dbReference>
<keyword evidence="5 6" id="KW-0732">Signal</keyword>
<dbReference type="GeneTree" id="ENSGT00940000156618"/>
<feature type="chain" id="PRO_5017951810" evidence="6">
    <location>
        <begin position="18"/>
        <end position="156"/>
    </location>
</feature>
<dbReference type="InterPro" id="IPR020440">
    <property type="entry name" value="IL-17_chr"/>
</dbReference>
<dbReference type="FunCoup" id="A0A3P8VMR8">
    <property type="interactions" value="829"/>
</dbReference>
<dbReference type="SUPFAM" id="SSF57501">
    <property type="entry name" value="Cystine-knot cytokines"/>
    <property type="match status" value="1"/>
</dbReference>
<dbReference type="InterPro" id="IPR010345">
    <property type="entry name" value="IL-17_fam"/>
</dbReference>
<reference evidence="7" key="1">
    <citation type="submission" date="2025-08" db="UniProtKB">
        <authorList>
            <consortium name="Ensembl"/>
        </authorList>
    </citation>
    <scope>IDENTIFICATION</scope>
</reference>
<protein>
    <submittedName>
        <fullName evidence="7">Interleukin 17a/f3</fullName>
    </submittedName>
</protein>
<keyword evidence="3" id="KW-0202">Cytokine</keyword>
<dbReference type="Proteomes" id="UP000265120">
    <property type="component" value="Unassembled WGS sequence"/>
</dbReference>
<dbReference type="OMA" id="AKPIKYQ"/>
<evidence type="ECO:0000256" key="3">
    <source>
        <dbReference type="ARBA" id="ARBA00022514"/>
    </source>
</evidence>